<name>A0A1H7K591_STIAU</name>
<organism evidence="5 6">
    <name type="scientific">Stigmatella aurantiaca</name>
    <dbReference type="NCBI Taxonomy" id="41"/>
    <lineage>
        <taxon>Bacteria</taxon>
        <taxon>Pseudomonadati</taxon>
        <taxon>Myxococcota</taxon>
        <taxon>Myxococcia</taxon>
        <taxon>Myxococcales</taxon>
        <taxon>Cystobacterineae</taxon>
        <taxon>Archangiaceae</taxon>
        <taxon>Stigmatella</taxon>
    </lineage>
</organism>
<evidence type="ECO:0000313" key="6">
    <source>
        <dbReference type="Proteomes" id="UP000182719"/>
    </source>
</evidence>
<keyword evidence="1" id="KW-0805">Transcription regulation</keyword>
<keyword evidence="3" id="KW-0804">Transcription</keyword>
<dbReference type="AlphaFoldDB" id="A0A1H7K591"/>
<proteinExistence type="predicted"/>
<dbReference type="GO" id="GO:0003700">
    <property type="term" value="F:DNA-binding transcription factor activity"/>
    <property type="evidence" value="ECO:0007669"/>
    <property type="project" value="InterPro"/>
</dbReference>
<gene>
    <name evidence="5" type="ORF">SAMN05444354_102433</name>
</gene>
<dbReference type="EMBL" id="FOAP01000002">
    <property type="protein sequence ID" value="SEK81932.1"/>
    <property type="molecule type" value="Genomic_DNA"/>
</dbReference>
<dbReference type="GO" id="GO:0006950">
    <property type="term" value="P:response to stress"/>
    <property type="evidence" value="ECO:0007669"/>
    <property type="project" value="TreeGrafter"/>
</dbReference>
<keyword evidence="2" id="KW-0238">DNA-binding</keyword>
<dbReference type="InterPro" id="IPR036388">
    <property type="entry name" value="WH-like_DNA-bd_sf"/>
</dbReference>
<dbReference type="InterPro" id="IPR000835">
    <property type="entry name" value="HTH_MarR-typ"/>
</dbReference>
<dbReference type="Pfam" id="PF01047">
    <property type="entry name" value="MarR"/>
    <property type="match status" value="1"/>
</dbReference>
<dbReference type="PANTHER" id="PTHR33164:SF64">
    <property type="entry name" value="TRANSCRIPTIONAL REGULATOR SLYA"/>
    <property type="match status" value="1"/>
</dbReference>
<dbReference type="InterPro" id="IPR036390">
    <property type="entry name" value="WH_DNA-bd_sf"/>
</dbReference>
<dbReference type="SUPFAM" id="SSF46785">
    <property type="entry name" value="Winged helix' DNA-binding domain"/>
    <property type="match status" value="1"/>
</dbReference>
<dbReference type="SMART" id="SM00347">
    <property type="entry name" value="HTH_MARR"/>
    <property type="match status" value="1"/>
</dbReference>
<evidence type="ECO:0000256" key="2">
    <source>
        <dbReference type="ARBA" id="ARBA00023125"/>
    </source>
</evidence>
<evidence type="ECO:0000256" key="1">
    <source>
        <dbReference type="ARBA" id="ARBA00023015"/>
    </source>
</evidence>
<evidence type="ECO:0000259" key="4">
    <source>
        <dbReference type="PROSITE" id="PS50995"/>
    </source>
</evidence>
<dbReference type="GO" id="GO:0003677">
    <property type="term" value="F:DNA binding"/>
    <property type="evidence" value="ECO:0007669"/>
    <property type="project" value="UniProtKB-KW"/>
</dbReference>
<evidence type="ECO:0000313" key="5">
    <source>
        <dbReference type="EMBL" id="SEK81932.1"/>
    </source>
</evidence>
<sequence length="154" mass="17511">MNLAEQVASLRRTLHRFITRRLSKRTRRPFQQLLALKYIAKQEAHTQASLAERLMVDAPAASRLVDRLEEDGLVKRCAGENRRCVRLEATPASGAELEVLRDASHWVESEASRHLSVTEMNELKRLLEKVQIGMNQTLETLGPDDSDEPLEKTP</sequence>
<reference evidence="6" key="1">
    <citation type="submission" date="2016-10" db="EMBL/GenBank/DDBJ databases">
        <authorList>
            <person name="Varghese N."/>
            <person name="Submissions S."/>
        </authorList>
    </citation>
    <scope>NUCLEOTIDE SEQUENCE [LARGE SCALE GENOMIC DNA]</scope>
    <source>
        <strain evidence="6">DSM 17044</strain>
    </source>
</reference>
<keyword evidence="6" id="KW-1185">Reference proteome</keyword>
<dbReference type="Proteomes" id="UP000182719">
    <property type="component" value="Unassembled WGS sequence"/>
</dbReference>
<dbReference type="PANTHER" id="PTHR33164">
    <property type="entry name" value="TRANSCRIPTIONAL REGULATOR, MARR FAMILY"/>
    <property type="match status" value="1"/>
</dbReference>
<dbReference type="PROSITE" id="PS50995">
    <property type="entry name" value="HTH_MARR_2"/>
    <property type="match status" value="1"/>
</dbReference>
<dbReference type="InterPro" id="IPR039422">
    <property type="entry name" value="MarR/SlyA-like"/>
</dbReference>
<dbReference type="Gene3D" id="1.10.10.10">
    <property type="entry name" value="Winged helix-like DNA-binding domain superfamily/Winged helix DNA-binding domain"/>
    <property type="match status" value="1"/>
</dbReference>
<dbReference type="PRINTS" id="PR00598">
    <property type="entry name" value="HTHMARR"/>
</dbReference>
<feature type="domain" description="HTH marR-type" evidence="4">
    <location>
        <begin position="1"/>
        <end position="132"/>
    </location>
</feature>
<evidence type="ECO:0000256" key="3">
    <source>
        <dbReference type="ARBA" id="ARBA00023163"/>
    </source>
</evidence>
<protein>
    <submittedName>
        <fullName evidence="5">Transcriptional regulator, MarR family</fullName>
    </submittedName>
</protein>
<accession>A0A1H7K591</accession>